<sequence>MLAVGLPEDIPNDDEVQLQREPSLEKTKTSARDAVRIPTIATSGFGSAKLSSEMAESATDVTGDCYTELGRDLRSGERIFAVCLVHVGIQIPVPSPVDGKREIEGLGEREKREGYF</sequence>
<reference evidence="2" key="1">
    <citation type="submission" date="2023-07" db="EMBL/GenBank/DDBJ databases">
        <title>draft genome sequence of fig (Ficus carica).</title>
        <authorList>
            <person name="Takahashi T."/>
            <person name="Nishimura K."/>
        </authorList>
    </citation>
    <scope>NUCLEOTIDE SEQUENCE</scope>
</reference>
<feature type="compositionally biased region" description="Basic and acidic residues" evidence="1">
    <location>
        <begin position="98"/>
        <end position="116"/>
    </location>
</feature>
<feature type="region of interest" description="Disordered" evidence="1">
    <location>
        <begin position="1"/>
        <end position="32"/>
    </location>
</feature>
<feature type="compositionally biased region" description="Basic and acidic residues" evidence="1">
    <location>
        <begin position="22"/>
        <end position="32"/>
    </location>
</feature>
<dbReference type="EMBL" id="BTGU01000026">
    <property type="protein sequence ID" value="GMN47735.1"/>
    <property type="molecule type" value="Genomic_DNA"/>
</dbReference>
<keyword evidence="3" id="KW-1185">Reference proteome</keyword>
<dbReference type="AlphaFoldDB" id="A0AA88A8L4"/>
<comment type="caution">
    <text evidence="2">The sequence shown here is derived from an EMBL/GenBank/DDBJ whole genome shotgun (WGS) entry which is preliminary data.</text>
</comment>
<gene>
    <name evidence="2" type="ORF">TIFTF001_016914</name>
</gene>
<organism evidence="2 3">
    <name type="scientific">Ficus carica</name>
    <name type="common">Common fig</name>
    <dbReference type="NCBI Taxonomy" id="3494"/>
    <lineage>
        <taxon>Eukaryota</taxon>
        <taxon>Viridiplantae</taxon>
        <taxon>Streptophyta</taxon>
        <taxon>Embryophyta</taxon>
        <taxon>Tracheophyta</taxon>
        <taxon>Spermatophyta</taxon>
        <taxon>Magnoliopsida</taxon>
        <taxon>eudicotyledons</taxon>
        <taxon>Gunneridae</taxon>
        <taxon>Pentapetalae</taxon>
        <taxon>rosids</taxon>
        <taxon>fabids</taxon>
        <taxon>Rosales</taxon>
        <taxon>Moraceae</taxon>
        <taxon>Ficeae</taxon>
        <taxon>Ficus</taxon>
    </lineage>
</organism>
<feature type="region of interest" description="Disordered" evidence="1">
    <location>
        <begin position="96"/>
        <end position="116"/>
    </location>
</feature>
<evidence type="ECO:0000256" key="1">
    <source>
        <dbReference type="SAM" id="MobiDB-lite"/>
    </source>
</evidence>
<name>A0AA88A8L4_FICCA</name>
<evidence type="ECO:0000313" key="3">
    <source>
        <dbReference type="Proteomes" id="UP001187192"/>
    </source>
</evidence>
<evidence type="ECO:0000313" key="2">
    <source>
        <dbReference type="EMBL" id="GMN47735.1"/>
    </source>
</evidence>
<protein>
    <submittedName>
        <fullName evidence="2">Uncharacterized protein</fullName>
    </submittedName>
</protein>
<proteinExistence type="predicted"/>
<dbReference type="Proteomes" id="UP001187192">
    <property type="component" value="Unassembled WGS sequence"/>
</dbReference>
<accession>A0AA88A8L4</accession>